<dbReference type="GO" id="GO:0034755">
    <property type="term" value="P:iron ion transmembrane transport"/>
    <property type="evidence" value="ECO:0007669"/>
    <property type="project" value="TreeGrafter"/>
</dbReference>
<sequence length="415" mass="43772">MNATDGSQAHAAVSSSTGLISRFGPAWVISAVAAGPATMASVAMAGGTFGYSLLWVVVLSGLLACVNQYMAAKTGIIAGKGIIRIVEERWGRTWAMILMIDALVATWLAAAALMKALVGVTGLVTGWSTPWWGLFWTSLLGFLLVRGGYGLLERVSKVLVALVVLCFMITAITIRPDPMAMLAGLVPSLPNQDQAALMMAAIMGGAVHITIIAMHSYTVNQRGWQTNNLPLAALDTFLGMFVAFGLYSTAIFITGAAWLHPRHMAIHNVFDLAHALTPVLGPLAGPVFLAGLLAAVLSTITPTFMAGGFFMADTFGWKASREDKRFHLAILAGCLVSLAGPLLPGGWLIMLVVMLAMGLCGTPLIIAMNLILLNSPSWAGKHTNGLTVNLLGVISLMLTLFLAGRWILIKLGGMS</sequence>
<name>A0A194AIY5_9BACT</name>
<comment type="caution">
    <text evidence="8">The sequence shown here is derived from an EMBL/GenBank/DDBJ whole genome shotgun (WGS) entry which is preliminary data.</text>
</comment>
<dbReference type="GO" id="GO:0005384">
    <property type="term" value="F:manganese ion transmembrane transporter activity"/>
    <property type="evidence" value="ECO:0007669"/>
    <property type="project" value="TreeGrafter"/>
</dbReference>
<evidence type="ECO:0000256" key="5">
    <source>
        <dbReference type="ARBA" id="ARBA00022989"/>
    </source>
</evidence>
<keyword evidence="6 7" id="KW-0472">Membrane</keyword>
<dbReference type="GO" id="GO:0015293">
    <property type="term" value="F:symporter activity"/>
    <property type="evidence" value="ECO:0007669"/>
    <property type="project" value="UniProtKB-KW"/>
</dbReference>
<keyword evidence="2" id="KW-0813">Transport</keyword>
<evidence type="ECO:0000256" key="7">
    <source>
        <dbReference type="SAM" id="Phobius"/>
    </source>
</evidence>
<keyword evidence="4" id="KW-0769">Symport</keyword>
<dbReference type="Pfam" id="PF01566">
    <property type="entry name" value="Nramp"/>
    <property type="match status" value="1"/>
</dbReference>
<organism evidence="8 9">
    <name type="scientific">Desulfoplanes formicivorans</name>
    <dbReference type="NCBI Taxonomy" id="1592317"/>
    <lineage>
        <taxon>Bacteria</taxon>
        <taxon>Pseudomonadati</taxon>
        <taxon>Thermodesulfobacteriota</taxon>
        <taxon>Desulfovibrionia</taxon>
        <taxon>Desulfovibrionales</taxon>
        <taxon>Desulfoplanaceae</taxon>
        <taxon>Desulfoplanes</taxon>
    </lineage>
</organism>
<evidence type="ECO:0000256" key="6">
    <source>
        <dbReference type="ARBA" id="ARBA00023136"/>
    </source>
</evidence>
<feature type="transmembrane region" description="Helical" evidence="7">
    <location>
        <begin position="279"/>
        <end position="305"/>
    </location>
</feature>
<dbReference type="RefSeq" id="WP_069859466.1">
    <property type="nucleotide sequence ID" value="NZ_BDFE01000017.1"/>
</dbReference>
<evidence type="ECO:0000256" key="4">
    <source>
        <dbReference type="ARBA" id="ARBA00022847"/>
    </source>
</evidence>
<keyword evidence="5 7" id="KW-1133">Transmembrane helix</keyword>
<dbReference type="PANTHER" id="PTHR11706">
    <property type="entry name" value="SOLUTE CARRIER PROTEIN FAMILY 11 MEMBER"/>
    <property type="match status" value="1"/>
</dbReference>
<proteinExistence type="predicted"/>
<feature type="transmembrane region" description="Helical" evidence="7">
    <location>
        <begin position="385"/>
        <end position="408"/>
    </location>
</feature>
<dbReference type="EMBL" id="BDFE01000017">
    <property type="protein sequence ID" value="GAU09195.1"/>
    <property type="molecule type" value="Genomic_DNA"/>
</dbReference>
<keyword evidence="9" id="KW-1185">Reference proteome</keyword>
<feature type="transmembrane region" description="Helical" evidence="7">
    <location>
        <begin position="237"/>
        <end position="259"/>
    </location>
</feature>
<dbReference type="PANTHER" id="PTHR11706:SF33">
    <property type="entry name" value="NATURAL RESISTANCE-ASSOCIATED MACROPHAGE PROTEIN 2"/>
    <property type="match status" value="1"/>
</dbReference>
<dbReference type="Proteomes" id="UP000095200">
    <property type="component" value="Unassembled WGS sequence"/>
</dbReference>
<keyword evidence="3 7" id="KW-0812">Transmembrane</keyword>
<feature type="transmembrane region" description="Helical" evidence="7">
    <location>
        <begin position="158"/>
        <end position="175"/>
    </location>
</feature>
<feature type="transmembrane region" description="Helical" evidence="7">
    <location>
        <begin position="130"/>
        <end position="151"/>
    </location>
</feature>
<comment type="subcellular location">
    <subcellularLocation>
        <location evidence="1">Membrane</location>
        <topology evidence="1">Multi-pass membrane protein</topology>
    </subcellularLocation>
</comment>
<feature type="transmembrane region" description="Helical" evidence="7">
    <location>
        <begin position="349"/>
        <end position="373"/>
    </location>
</feature>
<dbReference type="STRING" id="1592317.DPF_1916"/>
<dbReference type="GO" id="GO:0005886">
    <property type="term" value="C:plasma membrane"/>
    <property type="evidence" value="ECO:0007669"/>
    <property type="project" value="TreeGrafter"/>
</dbReference>
<feature type="transmembrane region" description="Helical" evidence="7">
    <location>
        <begin position="93"/>
        <end position="118"/>
    </location>
</feature>
<feature type="transmembrane region" description="Helical" evidence="7">
    <location>
        <begin position="326"/>
        <end position="343"/>
    </location>
</feature>
<evidence type="ECO:0000256" key="1">
    <source>
        <dbReference type="ARBA" id="ARBA00004141"/>
    </source>
</evidence>
<dbReference type="GO" id="GO:0015086">
    <property type="term" value="F:cadmium ion transmembrane transporter activity"/>
    <property type="evidence" value="ECO:0007669"/>
    <property type="project" value="TreeGrafter"/>
</dbReference>
<dbReference type="OrthoDB" id="9787548at2"/>
<feature type="transmembrane region" description="Helical" evidence="7">
    <location>
        <begin position="52"/>
        <end position="72"/>
    </location>
</feature>
<evidence type="ECO:0000256" key="3">
    <source>
        <dbReference type="ARBA" id="ARBA00022692"/>
    </source>
</evidence>
<evidence type="ECO:0000256" key="2">
    <source>
        <dbReference type="ARBA" id="ARBA00022448"/>
    </source>
</evidence>
<gene>
    <name evidence="8" type="ORF">DPF_1916</name>
</gene>
<reference evidence="9" key="1">
    <citation type="submission" date="2016-06" db="EMBL/GenBank/DDBJ databases">
        <title>Draft genome sequence of Desulfoplanes formicivorans strain Pf12B.</title>
        <authorList>
            <person name="Watanabe M."/>
            <person name="Kojima H."/>
            <person name="Fukui M."/>
        </authorList>
    </citation>
    <scope>NUCLEOTIDE SEQUENCE [LARGE SCALE GENOMIC DNA]</scope>
    <source>
        <strain evidence="9">Pf12B</strain>
    </source>
</reference>
<dbReference type="AlphaFoldDB" id="A0A194AIY5"/>
<feature type="transmembrane region" description="Helical" evidence="7">
    <location>
        <begin position="195"/>
        <end position="217"/>
    </location>
</feature>
<accession>A0A194AIY5</accession>
<evidence type="ECO:0000313" key="9">
    <source>
        <dbReference type="Proteomes" id="UP000095200"/>
    </source>
</evidence>
<protein>
    <submittedName>
        <fullName evidence="8">Iron transporter</fullName>
    </submittedName>
</protein>
<dbReference type="InterPro" id="IPR001046">
    <property type="entry name" value="NRAMP_fam"/>
</dbReference>
<evidence type="ECO:0000313" key="8">
    <source>
        <dbReference type="EMBL" id="GAU09195.1"/>
    </source>
</evidence>
<dbReference type="NCBIfam" id="NF037982">
    <property type="entry name" value="Nramp_1"/>
    <property type="match status" value="1"/>
</dbReference>